<accession>A0ABQ9GNH6</accession>
<dbReference type="InterPro" id="IPR056235">
    <property type="entry name" value="INTS4_8HBD"/>
</dbReference>
<evidence type="ECO:0000313" key="6">
    <source>
        <dbReference type="EMBL" id="KAJ8873576.1"/>
    </source>
</evidence>
<evidence type="ECO:0000313" key="7">
    <source>
        <dbReference type="Proteomes" id="UP001159363"/>
    </source>
</evidence>
<sequence>MIVDGGSSDEVVFPEHQAVISRTATWYRLEEKSVVAWTMFSWERLEPFILVHQFLTTVWYVDVIGDQVHPFMSTLFPAGYCHVQQDNAPCHTAKIVKDWFEEHDGELEEPREPPCKLRLVSKLTTGGSIGVYIGLLEKCKSSNEALQILIRMSDSLRFQEEDLGSVVKKLCEHFQQEGEAAVRTKILSLLGSISQERGAEPQSPATSLSQPERRRVSPPRGLQVTHRKAVLPVSLDFIPNILDDIVHLLKKEESHKVIAQGISSLLTIGKLLSSNTDVHQKLVSVAKQVLTYLLFYFVYSVCDIHFVSSWLLTVHSLVGREHGSSFTQLEFIHFQYLTDTSHAVKCRCLELLGDLLPVSGASAPDLATAQATLHLIGDYGHCDEPRVRSAAFKAMMTLHERGVKLDAVIYCEVCAALRDDYEIVRQEALKLVWVLGQTYPENIVVLPDSKEEVRLVDDAFGKICNAMNDLSMDVRVLAAEKLGTVTAVSPKFLHQTLDKKLMSNMRKKRSAHELSWQNMTSGEWSSGKKWADDVPREMVDADSVDLMSSGSCGAFVQGLEDEFLEVRSATVDAVCKLSLDNPQFAVMALDFLVDMFNDEIEDVRLMAIDSLTKISRHIELREDQLETILGALKDFSVMVREGLHRMLAACCLGSKDCLQMCVDALVDNLKKYPVDRVSTWNCLQKLGQSHAEMTLYLVPQLLNIHPFFDTPEPDVENPASPAQVSFCRLGNGSRDRPGLGLAIQGKGCDVSILVLVFSAAEKCPTMIQLFEQHTLKHYSYLRDTMPHLVPHLKVPGSSAPTELRPQQRNTAQFLDGILARIECAPSERVRRELMEASRRDLARLAVIDGTIPGALRFSALHLDSQLLMADLLANRLWSHPSALAMQQGSVVRGSITKLLTQCLKLQYLFVGLNAEDLSSVKQLKLKALALQLVYIVRGSNSSALALCDHFLKQVDDTQRYLSESGLRPEPFTAALFRELGQQEDAKPGPVVQSLLPLLLASTLSPPPRANTAIRSSSAVINEPTGNVDTPLKFTAGLVVGVVLNSELRHLGDAGMLRVRVCYPDQQAHLSMIRARDLHPCPDDPSRVRLLSTLLLSHQQVWTEACTVDVSLGVDVSGVERGLTRTLGRRGREDPWLLELCEPVKVCLSPKHIKRGI</sequence>
<dbReference type="EMBL" id="JARBHB010000010">
    <property type="protein sequence ID" value="KAJ8873576.1"/>
    <property type="molecule type" value="Genomic_DNA"/>
</dbReference>
<dbReference type="PANTHER" id="PTHR20938:SF0">
    <property type="entry name" value="INTEGRATOR COMPLEX SUBUNIT 4"/>
    <property type="match status" value="1"/>
</dbReference>
<dbReference type="Proteomes" id="UP001159363">
    <property type="component" value="Chromosome 9"/>
</dbReference>
<evidence type="ECO:0000256" key="1">
    <source>
        <dbReference type="ARBA" id="ARBA00004123"/>
    </source>
</evidence>
<dbReference type="InterPro" id="IPR011989">
    <property type="entry name" value="ARM-like"/>
</dbReference>
<feature type="domain" description="Integrator complex subunit 4/Protein SIEL C-terminal Ig-like" evidence="5">
    <location>
        <begin position="1019"/>
        <end position="1151"/>
    </location>
</feature>
<dbReference type="InterPro" id="IPR057412">
    <property type="entry name" value="INTS4_C"/>
</dbReference>
<feature type="region of interest" description="Disordered" evidence="3">
    <location>
        <begin position="195"/>
        <end position="220"/>
    </location>
</feature>
<dbReference type="SUPFAM" id="SSF48371">
    <property type="entry name" value="ARM repeat"/>
    <property type="match status" value="1"/>
</dbReference>
<evidence type="ECO:0008006" key="8">
    <source>
        <dbReference type="Google" id="ProtNLM"/>
    </source>
</evidence>
<name>A0ABQ9GNH6_9NEOP</name>
<keyword evidence="7" id="KW-1185">Reference proteome</keyword>
<dbReference type="Pfam" id="PF24493">
    <property type="entry name" value="INTS4_8HBD"/>
    <property type="match status" value="1"/>
</dbReference>
<gene>
    <name evidence="6" type="ORF">PR048_024394</name>
</gene>
<dbReference type="Gene3D" id="1.25.10.10">
    <property type="entry name" value="Leucine-rich Repeat Variant"/>
    <property type="match status" value="2"/>
</dbReference>
<proteinExistence type="predicted"/>
<protein>
    <recommendedName>
        <fullName evidence="8">Integrator complex subunit 4</fullName>
    </recommendedName>
</protein>
<evidence type="ECO:0000259" key="4">
    <source>
        <dbReference type="Pfam" id="PF24493"/>
    </source>
</evidence>
<evidence type="ECO:0000256" key="3">
    <source>
        <dbReference type="SAM" id="MobiDB-lite"/>
    </source>
</evidence>
<evidence type="ECO:0000256" key="2">
    <source>
        <dbReference type="ARBA" id="ARBA00023242"/>
    </source>
</evidence>
<evidence type="ECO:0000259" key="5">
    <source>
        <dbReference type="Pfam" id="PF25458"/>
    </source>
</evidence>
<comment type="caution">
    <text evidence="6">The sequence shown here is derived from an EMBL/GenBank/DDBJ whole genome shotgun (WGS) entry which is preliminary data.</text>
</comment>
<dbReference type="InterPro" id="IPR016024">
    <property type="entry name" value="ARM-type_fold"/>
</dbReference>
<dbReference type="PANTHER" id="PTHR20938">
    <property type="entry name" value="INTEGRATOR COMPLEX SUBUNIT 4"/>
    <property type="match status" value="1"/>
</dbReference>
<keyword evidence="2" id="KW-0539">Nucleus</keyword>
<feature type="domain" description="INTS4 8 helical bundle" evidence="4">
    <location>
        <begin position="812"/>
        <end position="1010"/>
    </location>
</feature>
<reference evidence="6 7" key="1">
    <citation type="submission" date="2023-02" db="EMBL/GenBank/DDBJ databases">
        <title>LHISI_Scaffold_Assembly.</title>
        <authorList>
            <person name="Stuart O.P."/>
            <person name="Cleave R."/>
            <person name="Magrath M.J.L."/>
            <person name="Mikheyev A.S."/>
        </authorList>
    </citation>
    <scope>NUCLEOTIDE SEQUENCE [LARGE SCALE GENOMIC DNA]</scope>
    <source>
        <strain evidence="6">Daus_M_001</strain>
        <tissue evidence="6">Leg muscle</tissue>
    </source>
</reference>
<organism evidence="6 7">
    <name type="scientific">Dryococelus australis</name>
    <dbReference type="NCBI Taxonomy" id="614101"/>
    <lineage>
        <taxon>Eukaryota</taxon>
        <taxon>Metazoa</taxon>
        <taxon>Ecdysozoa</taxon>
        <taxon>Arthropoda</taxon>
        <taxon>Hexapoda</taxon>
        <taxon>Insecta</taxon>
        <taxon>Pterygota</taxon>
        <taxon>Neoptera</taxon>
        <taxon>Polyneoptera</taxon>
        <taxon>Phasmatodea</taxon>
        <taxon>Verophasmatodea</taxon>
        <taxon>Anareolatae</taxon>
        <taxon>Phasmatidae</taxon>
        <taxon>Eurycanthinae</taxon>
        <taxon>Dryococelus</taxon>
    </lineage>
</organism>
<dbReference type="Pfam" id="PF25458">
    <property type="entry name" value="INTS4_C"/>
    <property type="match status" value="1"/>
</dbReference>
<dbReference type="Gene3D" id="3.30.420.10">
    <property type="entry name" value="Ribonuclease H-like superfamily/Ribonuclease H"/>
    <property type="match status" value="1"/>
</dbReference>
<comment type="subcellular location">
    <subcellularLocation>
        <location evidence="1">Nucleus</location>
    </subcellularLocation>
</comment>
<dbReference type="InterPro" id="IPR036397">
    <property type="entry name" value="RNaseH_sf"/>
</dbReference>